<reference evidence="4" key="1">
    <citation type="submission" date="2015-08" db="EMBL/GenBank/DDBJ databases">
        <authorList>
            <person name="Varghese N."/>
        </authorList>
    </citation>
    <scope>NUCLEOTIDE SEQUENCE [LARGE SCALE GENOMIC DNA]</scope>
    <source>
        <strain evidence="4">DSM 17901</strain>
    </source>
</reference>
<evidence type="ECO:0000313" key="3">
    <source>
        <dbReference type="EMBL" id="CUA82157.1"/>
    </source>
</evidence>
<feature type="chain" id="PRO_5005503669" description="Prokaryotic membrane lipoprotein lipid attachment site" evidence="2">
    <location>
        <begin position="19"/>
        <end position="154"/>
    </location>
</feature>
<gene>
    <name evidence="3" type="ORF">Ga0061063_1017</name>
</gene>
<evidence type="ECO:0008006" key="5">
    <source>
        <dbReference type="Google" id="ProtNLM"/>
    </source>
</evidence>
<organism evidence="3 4">
    <name type="scientific">Gulbenkiania indica</name>
    <dbReference type="NCBI Taxonomy" id="375574"/>
    <lineage>
        <taxon>Bacteria</taxon>
        <taxon>Pseudomonadati</taxon>
        <taxon>Pseudomonadota</taxon>
        <taxon>Betaproteobacteria</taxon>
        <taxon>Neisseriales</taxon>
        <taxon>Chromobacteriaceae</taxon>
        <taxon>Gulbenkiania</taxon>
    </lineage>
</organism>
<dbReference type="Proteomes" id="UP000243535">
    <property type="component" value="Unassembled WGS sequence"/>
</dbReference>
<sequence length="154" mass="16968">MKALIPIAAAALFLSGCAALDTAPPAPARPQRPVPVTPSVPKQSNADRLLQEAGRLADRIKSGQISRAGAADELNRLRLRLVGANAVDDNTFALYRQIAVQRDRGVIGADEAQSRMEARLRDWLRRWPKYTPKPADPAFTQFLLKLYRLPPLGY</sequence>
<protein>
    <recommendedName>
        <fullName evidence="5">Prokaryotic membrane lipoprotein lipid attachment site</fullName>
    </recommendedName>
</protein>
<feature type="signal peptide" evidence="2">
    <location>
        <begin position="1"/>
        <end position="18"/>
    </location>
</feature>
<accession>A0A0K6GUH3</accession>
<dbReference type="OrthoDB" id="8595550at2"/>
<dbReference type="AlphaFoldDB" id="A0A0K6GUH3"/>
<dbReference type="RefSeq" id="WP_054285708.1">
    <property type="nucleotide sequence ID" value="NZ_CYHA01000002.1"/>
</dbReference>
<dbReference type="STRING" id="375574.GCA_001418035_00810"/>
<dbReference type="EMBL" id="CYHA01000002">
    <property type="protein sequence ID" value="CUA82157.1"/>
    <property type="molecule type" value="Genomic_DNA"/>
</dbReference>
<evidence type="ECO:0000313" key="4">
    <source>
        <dbReference type="Proteomes" id="UP000243535"/>
    </source>
</evidence>
<feature type="compositionally biased region" description="Pro residues" evidence="1">
    <location>
        <begin position="24"/>
        <end position="38"/>
    </location>
</feature>
<name>A0A0K6GUH3_9NEIS</name>
<proteinExistence type="predicted"/>
<feature type="region of interest" description="Disordered" evidence="1">
    <location>
        <begin position="24"/>
        <end position="45"/>
    </location>
</feature>
<dbReference type="PROSITE" id="PS51257">
    <property type="entry name" value="PROKAR_LIPOPROTEIN"/>
    <property type="match status" value="1"/>
</dbReference>
<evidence type="ECO:0000256" key="2">
    <source>
        <dbReference type="SAM" id="SignalP"/>
    </source>
</evidence>
<evidence type="ECO:0000256" key="1">
    <source>
        <dbReference type="SAM" id="MobiDB-lite"/>
    </source>
</evidence>
<keyword evidence="2" id="KW-0732">Signal</keyword>
<keyword evidence="4" id="KW-1185">Reference proteome</keyword>